<dbReference type="Pfam" id="PF10027">
    <property type="entry name" value="DUF2269"/>
    <property type="match status" value="1"/>
</dbReference>
<dbReference type="STRING" id="45068.Llon_0408"/>
<feature type="transmembrane region" description="Helical" evidence="1">
    <location>
        <begin position="128"/>
        <end position="151"/>
    </location>
</feature>
<feature type="transmembrane region" description="Helical" evidence="1">
    <location>
        <begin position="12"/>
        <end position="32"/>
    </location>
</feature>
<dbReference type="OrthoDB" id="9786302at2"/>
<accession>A0A0W0VS89</accession>
<keyword evidence="1" id="KW-0812">Transmembrane</keyword>
<dbReference type="RefSeq" id="WP_058528429.1">
    <property type="nucleotide sequence ID" value="NZ_CAAAHZ010000001.1"/>
</dbReference>
<dbReference type="EMBL" id="LNYK01000007">
    <property type="protein sequence ID" value="KTD22534.1"/>
    <property type="molecule type" value="Genomic_DNA"/>
</dbReference>
<evidence type="ECO:0000313" key="3">
    <source>
        <dbReference type="Proteomes" id="UP000054997"/>
    </source>
</evidence>
<reference evidence="2 3" key="1">
    <citation type="submission" date="2015-11" db="EMBL/GenBank/DDBJ databases">
        <title>Genomic analysis of 38 Legionella species identifies large and diverse effector repertoires.</title>
        <authorList>
            <person name="Burstein D."/>
            <person name="Amaro F."/>
            <person name="Zusman T."/>
            <person name="Lifshitz Z."/>
            <person name="Cohen O."/>
            <person name="Gilbert J.A."/>
            <person name="Pupko T."/>
            <person name="Shuman H.A."/>
            <person name="Segal G."/>
        </authorList>
    </citation>
    <scope>NUCLEOTIDE SEQUENCE [LARGE SCALE GENOMIC DNA]</scope>
    <source>
        <strain evidence="2 3">ATCC 49505</strain>
    </source>
</reference>
<keyword evidence="3" id="KW-1185">Reference proteome</keyword>
<name>A0A0W0VS89_9GAMM</name>
<dbReference type="AlphaFoldDB" id="A0A0W0VS89"/>
<dbReference type="InterPro" id="IPR018729">
    <property type="entry name" value="DUF2269_transmembrane"/>
</dbReference>
<keyword evidence="1" id="KW-0472">Membrane</keyword>
<feature type="transmembrane region" description="Helical" evidence="1">
    <location>
        <begin position="53"/>
        <end position="75"/>
    </location>
</feature>
<protein>
    <submittedName>
        <fullName evidence="2">Integral membrane protein</fullName>
    </submittedName>
</protein>
<feature type="transmembrane region" description="Helical" evidence="1">
    <location>
        <begin position="87"/>
        <end position="107"/>
    </location>
</feature>
<dbReference type="PATRIC" id="fig|45068.5.peg.437"/>
<gene>
    <name evidence="2" type="ORF">Llon_0408</name>
</gene>
<organism evidence="2 3">
    <name type="scientific">Legionella londiniensis</name>
    <dbReference type="NCBI Taxonomy" id="45068"/>
    <lineage>
        <taxon>Bacteria</taxon>
        <taxon>Pseudomonadati</taxon>
        <taxon>Pseudomonadota</taxon>
        <taxon>Gammaproteobacteria</taxon>
        <taxon>Legionellales</taxon>
        <taxon>Legionellaceae</taxon>
        <taxon>Legionella</taxon>
    </lineage>
</organism>
<proteinExistence type="predicted"/>
<evidence type="ECO:0000256" key="1">
    <source>
        <dbReference type="SAM" id="Phobius"/>
    </source>
</evidence>
<dbReference type="Proteomes" id="UP000054997">
    <property type="component" value="Unassembled WGS sequence"/>
</dbReference>
<evidence type="ECO:0000313" key="2">
    <source>
        <dbReference type="EMBL" id="KTD22534.1"/>
    </source>
</evidence>
<sequence length="155" mass="18061">MTAYFIVKVIHIISSTILFGSGLAIAFFMFCSKFSANLHEKYFAARYTVTADLVFTLPAVIIQPLTGFWMVWYAGYSWSASWLMLTYILYIIAGACWLPVVWLQIELKRILKLCIEQNYKLPGRYHQLFNLWFMLGWPAFLSLLVIFYLMVNKPS</sequence>
<keyword evidence="1" id="KW-1133">Transmembrane helix</keyword>
<comment type="caution">
    <text evidence="2">The sequence shown here is derived from an EMBL/GenBank/DDBJ whole genome shotgun (WGS) entry which is preliminary data.</text>
</comment>